<organism evidence="2 3">
    <name type="scientific">Exidia glandulosa HHB12029</name>
    <dbReference type="NCBI Taxonomy" id="1314781"/>
    <lineage>
        <taxon>Eukaryota</taxon>
        <taxon>Fungi</taxon>
        <taxon>Dikarya</taxon>
        <taxon>Basidiomycota</taxon>
        <taxon>Agaricomycotina</taxon>
        <taxon>Agaricomycetes</taxon>
        <taxon>Auriculariales</taxon>
        <taxon>Exidiaceae</taxon>
        <taxon>Exidia</taxon>
    </lineage>
</organism>
<dbReference type="InParanoid" id="A0A166ALP5"/>
<dbReference type="AlphaFoldDB" id="A0A166ALP5"/>
<evidence type="ECO:0000259" key="1">
    <source>
        <dbReference type="Pfam" id="PF22936"/>
    </source>
</evidence>
<protein>
    <recommendedName>
        <fullName evidence="1">Retrovirus-related Pol polyprotein from transposon TNT 1-94-like beta-barrel domain-containing protein</fullName>
    </recommendedName>
</protein>
<feature type="domain" description="Retrovirus-related Pol polyprotein from transposon TNT 1-94-like beta-barrel" evidence="1">
    <location>
        <begin position="1"/>
        <end position="77"/>
    </location>
</feature>
<dbReference type="Proteomes" id="UP000077266">
    <property type="component" value="Unassembled WGS sequence"/>
</dbReference>
<dbReference type="OrthoDB" id="2928884at2759"/>
<feature type="non-terminal residue" evidence="2">
    <location>
        <position position="90"/>
    </location>
</feature>
<name>A0A166ALP5_EXIGL</name>
<proteinExistence type="predicted"/>
<gene>
    <name evidence="2" type="ORF">EXIGLDRAFT_574276</name>
</gene>
<dbReference type="InterPro" id="IPR054722">
    <property type="entry name" value="PolX-like_BBD"/>
</dbReference>
<keyword evidence="3" id="KW-1185">Reference proteome</keyword>
<sequence length="90" mass="10558">MSPNRTWFKRDTFQTFETPKRVRFGDHSYTYAHGQGQLVLRTRINKQSYELTLNDVLFIPTFKLTLVSVSSLDKKGFDSHFGRGRCKILK</sequence>
<evidence type="ECO:0000313" key="2">
    <source>
        <dbReference type="EMBL" id="KZV93189.1"/>
    </source>
</evidence>
<reference evidence="2 3" key="1">
    <citation type="journal article" date="2016" name="Mol. Biol. Evol.">
        <title>Comparative Genomics of Early-Diverging Mushroom-Forming Fungi Provides Insights into the Origins of Lignocellulose Decay Capabilities.</title>
        <authorList>
            <person name="Nagy L.G."/>
            <person name="Riley R."/>
            <person name="Tritt A."/>
            <person name="Adam C."/>
            <person name="Daum C."/>
            <person name="Floudas D."/>
            <person name="Sun H."/>
            <person name="Yadav J.S."/>
            <person name="Pangilinan J."/>
            <person name="Larsson K.H."/>
            <person name="Matsuura K."/>
            <person name="Barry K."/>
            <person name="Labutti K."/>
            <person name="Kuo R."/>
            <person name="Ohm R.A."/>
            <person name="Bhattacharya S.S."/>
            <person name="Shirouzu T."/>
            <person name="Yoshinaga Y."/>
            <person name="Martin F.M."/>
            <person name="Grigoriev I.V."/>
            <person name="Hibbett D.S."/>
        </authorList>
    </citation>
    <scope>NUCLEOTIDE SEQUENCE [LARGE SCALE GENOMIC DNA]</scope>
    <source>
        <strain evidence="2 3">HHB12029</strain>
    </source>
</reference>
<dbReference type="Pfam" id="PF22936">
    <property type="entry name" value="Pol_BBD"/>
    <property type="match status" value="1"/>
</dbReference>
<accession>A0A166ALP5</accession>
<dbReference type="EMBL" id="KV425994">
    <property type="protein sequence ID" value="KZV93189.1"/>
    <property type="molecule type" value="Genomic_DNA"/>
</dbReference>
<evidence type="ECO:0000313" key="3">
    <source>
        <dbReference type="Proteomes" id="UP000077266"/>
    </source>
</evidence>